<gene>
    <name evidence="2" type="ORF">M404DRAFT_915985</name>
</gene>
<evidence type="ECO:0000313" key="3">
    <source>
        <dbReference type="Proteomes" id="UP000054217"/>
    </source>
</evidence>
<reference evidence="2 3" key="1">
    <citation type="submission" date="2014-04" db="EMBL/GenBank/DDBJ databases">
        <authorList>
            <consortium name="DOE Joint Genome Institute"/>
            <person name="Kuo A."/>
            <person name="Kohler A."/>
            <person name="Costa M.D."/>
            <person name="Nagy L.G."/>
            <person name="Floudas D."/>
            <person name="Copeland A."/>
            <person name="Barry K.W."/>
            <person name="Cichocki N."/>
            <person name="Veneault-Fourrey C."/>
            <person name="LaButti K."/>
            <person name="Lindquist E.A."/>
            <person name="Lipzen A."/>
            <person name="Lundell T."/>
            <person name="Morin E."/>
            <person name="Murat C."/>
            <person name="Sun H."/>
            <person name="Tunlid A."/>
            <person name="Henrissat B."/>
            <person name="Grigoriev I.V."/>
            <person name="Hibbett D.S."/>
            <person name="Martin F."/>
            <person name="Nordberg H.P."/>
            <person name="Cantor M.N."/>
            <person name="Hua S.X."/>
        </authorList>
    </citation>
    <scope>NUCLEOTIDE SEQUENCE [LARGE SCALE GENOMIC DNA]</scope>
    <source>
        <strain evidence="2 3">Marx 270</strain>
    </source>
</reference>
<dbReference type="AlphaFoldDB" id="A0A0C3N800"/>
<organism evidence="2 3">
    <name type="scientific">Pisolithus tinctorius Marx 270</name>
    <dbReference type="NCBI Taxonomy" id="870435"/>
    <lineage>
        <taxon>Eukaryota</taxon>
        <taxon>Fungi</taxon>
        <taxon>Dikarya</taxon>
        <taxon>Basidiomycota</taxon>
        <taxon>Agaricomycotina</taxon>
        <taxon>Agaricomycetes</taxon>
        <taxon>Agaricomycetidae</taxon>
        <taxon>Boletales</taxon>
        <taxon>Sclerodermatineae</taxon>
        <taxon>Pisolithaceae</taxon>
        <taxon>Pisolithus</taxon>
    </lineage>
</organism>
<dbReference type="Proteomes" id="UP000054217">
    <property type="component" value="Unassembled WGS sequence"/>
</dbReference>
<sequence>MLLSASILVLTPSVSTASLLVVSSAPLSSCMLPLALASLGPDSMSSRHARALAVLALFQCLRALLALYCHQVCPRACTDARRILVVLPVHSCAHFAAS</sequence>
<dbReference type="HOGENOM" id="CLU_2334519_0_0_1"/>
<keyword evidence="1" id="KW-0732">Signal</keyword>
<accession>A0A0C3N800</accession>
<proteinExistence type="predicted"/>
<dbReference type="EMBL" id="KN832033">
    <property type="protein sequence ID" value="KIN97169.1"/>
    <property type="molecule type" value="Genomic_DNA"/>
</dbReference>
<dbReference type="InParanoid" id="A0A0C3N800"/>
<protein>
    <recommendedName>
        <fullName evidence="4">Secreted protein</fullName>
    </recommendedName>
</protein>
<evidence type="ECO:0000256" key="1">
    <source>
        <dbReference type="SAM" id="SignalP"/>
    </source>
</evidence>
<name>A0A0C3N800_PISTI</name>
<keyword evidence="3" id="KW-1185">Reference proteome</keyword>
<feature type="signal peptide" evidence="1">
    <location>
        <begin position="1"/>
        <end position="17"/>
    </location>
</feature>
<reference evidence="3" key="2">
    <citation type="submission" date="2015-01" db="EMBL/GenBank/DDBJ databases">
        <title>Evolutionary Origins and Diversification of the Mycorrhizal Mutualists.</title>
        <authorList>
            <consortium name="DOE Joint Genome Institute"/>
            <consortium name="Mycorrhizal Genomics Consortium"/>
            <person name="Kohler A."/>
            <person name="Kuo A."/>
            <person name="Nagy L.G."/>
            <person name="Floudas D."/>
            <person name="Copeland A."/>
            <person name="Barry K.W."/>
            <person name="Cichocki N."/>
            <person name="Veneault-Fourrey C."/>
            <person name="LaButti K."/>
            <person name="Lindquist E.A."/>
            <person name="Lipzen A."/>
            <person name="Lundell T."/>
            <person name="Morin E."/>
            <person name="Murat C."/>
            <person name="Riley R."/>
            <person name="Ohm R."/>
            <person name="Sun H."/>
            <person name="Tunlid A."/>
            <person name="Henrissat B."/>
            <person name="Grigoriev I.V."/>
            <person name="Hibbett D.S."/>
            <person name="Martin F."/>
        </authorList>
    </citation>
    <scope>NUCLEOTIDE SEQUENCE [LARGE SCALE GENOMIC DNA]</scope>
    <source>
        <strain evidence="3">Marx 270</strain>
    </source>
</reference>
<evidence type="ECO:0000313" key="2">
    <source>
        <dbReference type="EMBL" id="KIN97169.1"/>
    </source>
</evidence>
<feature type="chain" id="PRO_5002167254" description="Secreted protein" evidence="1">
    <location>
        <begin position="18"/>
        <end position="98"/>
    </location>
</feature>
<evidence type="ECO:0008006" key="4">
    <source>
        <dbReference type="Google" id="ProtNLM"/>
    </source>
</evidence>